<accession>A0A2T2P2P4</accession>
<organism evidence="2 3">
    <name type="scientific">Corynespora cassiicola Philippines</name>
    <dbReference type="NCBI Taxonomy" id="1448308"/>
    <lineage>
        <taxon>Eukaryota</taxon>
        <taxon>Fungi</taxon>
        <taxon>Dikarya</taxon>
        <taxon>Ascomycota</taxon>
        <taxon>Pezizomycotina</taxon>
        <taxon>Dothideomycetes</taxon>
        <taxon>Pleosporomycetidae</taxon>
        <taxon>Pleosporales</taxon>
        <taxon>Corynesporascaceae</taxon>
        <taxon>Corynespora</taxon>
    </lineage>
</organism>
<dbReference type="EMBL" id="KZ678130">
    <property type="protein sequence ID" value="PSN71960.1"/>
    <property type="molecule type" value="Genomic_DNA"/>
</dbReference>
<protein>
    <submittedName>
        <fullName evidence="2">Uncharacterized protein</fullName>
    </submittedName>
</protein>
<evidence type="ECO:0000313" key="3">
    <source>
        <dbReference type="Proteomes" id="UP000240883"/>
    </source>
</evidence>
<evidence type="ECO:0000313" key="2">
    <source>
        <dbReference type="EMBL" id="PSN71960.1"/>
    </source>
</evidence>
<keyword evidence="3" id="KW-1185">Reference proteome</keyword>
<keyword evidence="1" id="KW-0732">Signal</keyword>
<evidence type="ECO:0000256" key="1">
    <source>
        <dbReference type="SAM" id="SignalP"/>
    </source>
</evidence>
<dbReference type="AlphaFoldDB" id="A0A2T2P2P4"/>
<gene>
    <name evidence="2" type="ORF">BS50DRAFT_630065</name>
</gene>
<proteinExistence type="predicted"/>
<sequence length="243" mass="26835">MYFLVYIIAATMAFVKAAPAADSSDQSNDIAALDFVPRADSNDLSLVVKASLGGDHQHTGRFAGKELGDLIYKALDYLCYRGKVGKSCRQEEYVIPKVSRVNYLNGEFVDTGSLKIKVTGSYLPPGHDGLRELFLDHFRDIFREVSPAHCYSAEGANGKKAIMCNSPEKFHINIVGRQDTPHIWMELHSDVPVVKGPEVICKGSYSKMEAVFWHLAGRYSRIMGKNGKNAKVRPAQGCFDGAQ</sequence>
<feature type="signal peptide" evidence="1">
    <location>
        <begin position="1"/>
        <end position="17"/>
    </location>
</feature>
<reference evidence="2 3" key="1">
    <citation type="journal article" date="2018" name="Front. Microbiol.">
        <title>Genome-Wide Analysis of Corynespora cassiicola Leaf Fall Disease Putative Effectors.</title>
        <authorList>
            <person name="Lopez D."/>
            <person name="Ribeiro S."/>
            <person name="Label P."/>
            <person name="Fumanal B."/>
            <person name="Venisse J.S."/>
            <person name="Kohler A."/>
            <person name="de Oliveira R.R."/>
            <person name="Labutti K."/>
            <person name="Lipzen A."/>
            <person name="Lail K."/>
            <person name="Bauer D."/>
            <person name="Ohm R.A."/>
            <person name="Barry K.W."/>
            <person name="Spatafora J."/>
            <person name="Grigoriev I.V."/>
            <person name="Martin F.M."/>
            <person name="Pujade-Renaud V."/>
        </authorList>
    </citation>
    <scope>NUCLEOTIDE SEQUENCE [LARGE SCALE GENOMIC DNA]</scope>
    <source>
        <strain evidence="2 3">Philippines</strain>
    </source>
</reference>
<feature type="chain" id="PRO_5015625284" evidence="1">
    <location>
        <begin position="18"/>
        <end position="243"/>
    </location>
</feature>
<name>A0A2T2P2P4_CORCC</name>
<dbReference type="Proteomes" id="UP000240883">
    <property type="component" value="Unassembled WGS sequence"/>
</dbReference>